<name>A0A164H1S8_9NOCA</name>
<dbReference type="Proteomes" id="UP000076512">
    <property type="component" value="Unassembled WGS sequence"/>
</dbReference>
<organism evidence="1 2">
    <name type="scientific">Nocardia terpenica</name>
    <dbReference type="NCBI Taxonomy" id="455432"/>
    <lineage>
        <taxon>Bacteria</taxon>
        <taxon>Bacillati</taxon>
        <taxon>Actinomycetota</taxon>
        <taxon>Actinomycetes</taxon>
        <taxon>Mycobacteriales</taxon>
        <taxon>Nocardiaceae</taxon>
        <taxon>Nocardia</taxon>
    </lineage>
</organism>
<gene>
    <name evidence="1" type="ORF">AWN90_09315</name>
</gene>
<keyword evidence="2" id="KW-1185">Reference proteome</keyword>
<accession>A0A164H1S8</accession>
<protein>
    <recommendedName>
        <fullName evidence="3">DUF3168 domain-containing protein</fullName>
    </recommendedName>
</protein>
<dbReference type="RefSeq" id="WP_067579464.1">
    <property type="nucleotide sequence ID" value="NZ_JABMCZ010000002.1"/>
</dbReference>
<dbReference type="AlphaFoldDB" id="A0A164H1S8"/>
<comment type="caution">
    <text evidence="1">The sequence shown here is derived from an EMBL/GenBank/DDBJ whole genome shotgun (WGS) entry which is preliminary data.</text>
</comment>
<dbReference type="InterPro" id="IPR057003">
    <property type="entry name" value="Phage_tail_terminator_2"/>
</dbReference>
<sequence length="154" mass="16566">MSETVPDAGYGAGRLSAAISERYPVPGAFLDWEQVCVDLLTPLAYTCSALPPDMQALDALLPLVLVRRVGGGLDVNAITDTALMQCTAFAPTRALSQQLASQVREALLACPGDQVNGVLVDYVEEMSGQLEVTDLDPLNRTVEVAFRMEARRQL</sequence>
<reference evidence="1 2" key="1">
    <citation type="submission" date="2016-04" db="EMBL/GenBank/DDBJ databases">
        <authorList>
            <person name="Evans L.H."/>
            <person name="Alamgir A."/>
            <person name="Owens N."/>
            <person name="Weber N.D."/>
            <person name="Virtaneva K."/>
            <person name="Barbian K."/>
            <person name="Babar A."/>
            <person name="Rosenke K."/>
        </authorList>
    </citation>
    <scope>NUCLEOTIDE SEQUENCE [LARGE SCALE GENOMIC DNA]</scope>
    <source>
        <strain evidence="1 2">IFM 0406</strain>
    </source>
</reference>
<dbReference type="EMBL" id="LWGR01000021">
    <property type="protein sequence ID" value="KZM68130.1"/>
    <property type="molecule type" value="Genomic_DNA"/>
</dbReference>
<evidence type="ECO:0008006" key="3">
    <source>
        <dbReference type="Google" id="ProtNLM"/>
    </source>
</evidence>
<dbReference type="STRING" id="455432.AWN90_09315"/>
<proteinExistence type="predicted"/>
<dbReference type="OrthoDB" id="4548492at2"/>
<evidence type="ECO:0000313" key="2">
    <source>
        <dbReference type="Proteomes" id="UP000076512"/>
    </source>
</evidence>
<dbReference type="Pfam" id="PF23841">
    <property type="entry name" value="Phage_tail_terminator_2"/>
    <property type="match status" value="1"/>
</dbReference>
<evidence type="ECO:0000313" key="1">
    <source>
        <dbReference type="EMBL" id="KZM68130.1"/>
    </source>
</evidence>